<dbReference type="InterPro" id="IPR007315">
    <property type="entry name" value="PIG-V/Gpi18"/>
</dbReference>
<dbReference type="GO" id="GO:0000009">
    <property type="term" value="F:alpha-1,6-mannosyltransferase activity"/>
    <property type="evidence" value="ECO:0007669"/>
    <property type="project" value="InterPro"/>
</dbReference>
<keyword evidence="13" id="KW-1185">Reference proteome</keyword>
<feature type="transmembrane region" description="Helical" evidence="10">
    <location>
        <begin position="345"/>
        <end position="363"/>
    </location>
</feature>
<evidence type="ECO:0000256" key="9">
    <source>
        <dbReference type="ARBA" id="ARBA00023136"/>
    </source>
</evidence>
<protein>
    <recommendedName>
        <fullName evidence="11">Glycosyltransferase RgtA/B/C/D-like domain-containing protein</fullName>
    </recommendedName>
</protein>
<feature type="transmembrane region" description="Helical" evidence="10">
    <location>
        <begin position="136"/>
        <end position="161"/>
    </location>
</feature>
<evidence type="ECO:0000256" key="8">
    <source>
        <dbReference type="ARBA" id="ARBA00022989"/>
    </source>
</evidence>
<dbReference type="PANTHER" id="PTHR12468">
    <property type="entry name" value="GPI MANNOSYLTRANSFERASE 2"/>
    <property type="match status" value="1"/>
</dbReference>
<evidence type="ECO:0000256" key="1">
    <source>
        <dbReference type="ARBA" id="ARBA00004477"/>
    </source>
</evidence>
<evidence type="ECO:0000256" key="2">
    <source>
        <dbReference type="ARBA" id="ARBA00004687"/>
    </source>
</evidence>
<evidence type="ECO:0000259" key="11">
    <source>
        <dbReference type="Pfam" id="PF13231"/>
    </source>
</evidence>
<keyword evidence="9 10" id="KW-0472">Membrane</keyword>
<keyword evidence="5" id="KW-0808">Transferase</keyword>
<dbReference type="InterPro" id="IPR038731">
    <property type="entry name" value="RgtA/B/C-like"/>
</dbReference>
<feature type="transmembrane region" description="Helical" evidence="10">
    <location>
        <begin position="57"/>
        <end position="78"/>
    </location>
</feature>
<keyword evidence="6 10" id="KW-0812">Transmembrane</keyword>
<comment type="caution">
    <text evidence="12">The sequence shown here is derived from an EMBL/GenBank/DDBJ whole genome shotgun (WGS) entry which is preliminary data.</text>
</comment>
<comment type="subcellular location">
    <subcellularLocation>
        <location evidence="1">Endoplasmic reticulum membrane</location>
        <topology evidence="1">Multi-pass membrane protein</topology>
    </subcellularLocation>
</comment>
<keyword evidence="4" id="KW-0328">Glycosyltransferase</keyword>
<comment type="pathway">
    <text evidence="2">Glycolipid biosynthesis; glycosylphosphatidylinositol-anchor biosynthesis.</text>
</comment>
<dbReference type="EMBL" id="SRID01000101">
    <property type="protein sequence ID" value="TGB09649.1"/>
    <property type="molecule type" value="Genomic_DNA"/>
</dbReference>
<keyword evidence="8 10" id="KW-1133">Transmembrane helix</keyword>
<reference evidence="12 13" key="1">
    <citation type="submission" date="2019-03" db="EMBL/GenBank/DDBJ databases">
        <authorList>
            <person name="Gonzalez-Pimentel J.L."/>
        </authorList>
    </citation>
    <scope>NUCLEOTIDE SEQUENCE [LARGE SCALE GENOMIC DNA]</scope>
    <source>
        <strain evidence="12 13">JCM 31289</strain>
    </source>
</reference>
<feature type="transmembrane region" description="Helical" evidence="10">
    <location>
        <begin position="214"/>
        <end position="247"/>
    </location>
</feature>
<gene>
    <name evidence="12" type="ORF">E4099_13455</name>
</gene>
<feature type="transmembrane region" description="Helical" evidence="10">
    <location>
        <begin position="369"/>
        <end position="385"/>
    </location>
</feature>
<feature type="transmembrane region" description="Helical" evidence="10">
    <location>
        <begin position="259"/>
        <end position="278"/>
    </location>
</feature>
<evidence type="ECO:0000256" key="5">
    <source>
        <dbReference type="ARBA" id="ARBA00022679"/>
    </source>
</evidence>
<feature type="transmembrane region" description="Helical" evidence="10">
    <location>
        <begin position="392"/>
        <end position="412"/>
    </location>
</feature>
<feature type="transmembrane region" description="Helical" evidence="10">
    <location>
        <begin position="317"/>
        <end position="338"/>
    </location>
</feature>
<evidence type="ECO:0000256" key="7">
    <source>
        <dbReference type="ARBA" id="ARBA00022824"/>
    </source>
</evidence>
<keyword evidence="3" id="KW-0337">GPI-anchor biosynthesis</keyword>
<proteinExistence type="predicted"/>
<sequence length="418" mass="44617">MIESGSARVRCAAGRDALFKRSAEVAVPAASLLGTRESARKNVDRARGAFARALPALGLYAAVRLAGMIVVAVCALLTERHPRTVLGHSWDAVWYAGVAQHGYGTVIISTRHPGRVYNDLAFFPLFPALQRAVSTVLPVGTVTAGLLVALVCAGLAAWGVYMVGERLYGHRVGVALVLLWGLLPHAIVQTMAYSESLLTALAAWSLYSVLTRRWLWAGSLAALAGLARPNGIAVAAAVVVGAAIALAREPRTRRSPRPWLAIAIAPMGWVGYLAWVGLRVGRPLGYFEVQRQWGTSFDFGRYTTRFGQHLVLDGGRLSYFTTIAVLFAALLALILLVLDRPPLPIVVYALVLAVMAFGGTRYFSARPRLLMPAFTLLLPAALALARARVRTGAVLAGGLAVVSLSYGIYLTMLAPTAP</sequence>
<evidence type="ECO:0000256" key="6">
    <source>
        <dbReference type="ARBA" id="ARBA00022692"/>
    </source>
</evidence>
<evidence type="ECO:0000313" key="13">
    <source>
        <dbReference type="Proteomes" id="UP000297948"/>
    </source>
</evidence>
<dbReference type="OrthoDB" id="151635at2"/>
<dbReference type="UniPathway" id="UPA00196"/>
<dbReference type="Proteomes" id="UP000297948">
    <property type="component" value="Unassembled WGS sequence"/>
</dbReference>
<dbReference type="Pfam" id="PF13231">
    <property type="entry name" value="PMT_2"/>
    <property type="match status" value="1"/>
</dbReference>
<dbReference type="PANTHER" id="PTHR12468:SF2">
    <property type="entry name" value="GPI MANNOSYLTRANSFERASE 2"/>
    <property type="match status" value="1"/>
</dbReference>
<keyword evidence="7" id="KW-0256">Endoplasmic reticulum</keyword>
<dbReference type="GO" id="GO:0006506">
    <property type="term" value="P:GPI anchor biosynthetic process"/>
    <property type="evidence" value="ECO:0007669"/>
    <property type="project" value="UniProtKB-UniPathway"/>
</dbReference>
<organism evidence="12 13">
    <name type="scientific">Streptomyces palmae</name>
    <dbReference type="NCBI Taxonomy" id="1701085"/>
    <lineage>
        <taxon>Bacteria</taxon>
        <taxon>Bacillati</taxon>
        <taxon>Actinomycetota</taxon>
        <taxon>Actinomycetes</taxon>
        <taxon>Kitasatosporales</taxon>
        <taxon>Streptomycetaceae</taxon>
        <taxon>Streptomyces</taxon>
    </lineage>
</organism>
<name>A0A4Z0H7D6_9ACTN</name>
<evidence type="ECO:0000256" key="10">
    <source>
        <dbReference type="SAM" id="Phobius"/>
    </source>
</evidence>
<evidence type="ECO:0000256" key="4">
    <source>
        <dbReference type="ARBA" id="ARBA00022676"/>
    </source>
</evidence>
<feature type="transmembrane region" description="Helical" evidence="10">
    <location>
        <begin position="173"/>
        <end position="194"/>
    </location>
</feature>
<dbReference type="GO" id="GO:0004376">
    <property type="term" value="F:GPI mannosyltransferase activity"/>
    <property type="evidence" value="ECO:0007669"/>
    <property type="project" value="InterPro"/>
</dbReference>
<dbReference type="GO" id="GO:0016020">
    <property type="term" value="C:membrane"/>
    <property type="evidence" value="ECO:0007669"/>
    <property type="project" value="GOC"/>
</dbReference>
<evidence type="ECO:0000313" key="12">
    <source>
        <dbReference type="EMBL" id="TGB09649.1"/>
    </source>
</evidence>
<evidence type="ECO:0000256" key="3">
    <source>
        <dbReference type="ARBA" id="ARBA00022502"/>
    </source>
</evidence>
<accession>A0A4Z0H7D6</accession>
<feature type="domain" description="Glycosyltransferase RgtA/B/C/D-like" evidence="11">
    <location>
        <begin position="124"/>
        <end position="268"/>
    </location>
</feature>
<dbReference type="AlphaFoldDB" id="A0A4Z0H7D6"/>